<dbReference type="InterPro" id="IPR051941">
    <property type="entry name" value="BG_Antigen-Binding_Lectin"/>
</dbReference>
<comment type="similarity">
    <text evidence="2">Belongs to the fucolectin family.</text>
</comment>
<evidence type="ECO:0000256" key="2">
    <source>
        <dbReference type="ARBA" id="ARBA00010147"/>
    </source>
</evidence>
<sequence length="241" mass="27577">ASQSSTYGFGYASYAIDDNTNGTSPWSADLQHTQDNDYQPWWQIDLGNLSTIEEIIIYNRTDKLQQRLNNFYVFVSATPFDENQSLQDLIDDNNVVNQFFSGNAGLQETISMNIVGRYIRLQLDGNGPLHIAEFQVIGCGSTSSAFLYNIDSQISRLNSFDFIVFPVPSKQVFNLILPESFERKGVLFVTDINGKVVLKKNIESVYRENLQFELKNISNGVYNVILKQKEFSWRKQIILRK</sequence>
<keyword evidence="4" id="KW-0479">Metal-binding</keyword>
<evidence type="ECO:0000259" key="9">
    <source>
        <dbReference type="PROSITE" id="PS50022"/>
    </source>
</evidence>
<dbReference type="Pfam" id="PF22633">
    <property type="entry name" value="F5_F8_type_C_2"/>
    <property type="match status" value="1"/>
</dbReference>
<evidence type="ECO:0000256" key="5">
    <source>
        <dbReference type="ARBA" id="ARBA00022729"/>
    </source>
</evidence>
<comment type="caution">
    <text evidence="10">The sequence shown here is derived from an EMBL/GenBank/DDBJ whole genome shotgun (WGS) entry which is preliminary data.</text>
</comment>
<comment type="function">
    <text evidence="1">Acts as a defensive agent. Recognizes blood group fucosylated oligosaccharides including A, B, H and Lewis B-type antigens. Does not recognize Lewis A antigen and has low affinity for monovalent haptens.</text>
</comment>
<evidence type="ECO:0000256" key="8">
    <source>
        <dbReference type="ARBA" id="ARBA00023157"/>
    </source>
</evidence>
<dbReference type="SUPFAM" id="SSF49785">
    <property type="entry name" value="Galactose-binding domain-like"/>
    <property type="match status" value="1"/>
</dbReference>
<keyword evidence="8" id="KW-1015">Disulfide bond</keyword>
<proteinExistence type="inferred from homology"/>
<gene>
    <name evidence="10" type="ORF">RM520_15165</name>
</gene>
<comment type="subunit">
    <text evidence="3">Homotrimer.</text>
</comment>
<keyword evidence="11" id="KW-1185">Reference proteome</keyword>
<accession>A0ABU3BLB8</accession>
<evidence type="ECO:0000256" key="7">
    <source>
        <dbReference type="ARBA" id="ARBA00022837"/>
    </source>
</evidence>
<dbReference type="InterPro" id="IPR006585">
    <property type="entry name" value="FTP1"/>
</dbReference>
<evidence type="ECO:0000256" key="6">
    <source>
        <dbReference type="ARBA" id="ARBA00022734"/>
    </source>
</evidence>
<evidence type="ECO:0000313" key="11">
    <source>
        <dbReference type="Proteomes" id="UP001250662"/>
    </source>
</evidence>
<dbReference type="InterPro" id="IPR000421">
    <property type="entry name" value="FA58C"/>
</dbReference>
<dbReference type="Proteomes" id="UP001250662">
    <property type="component" value="Unassembled WGS sequence"/>
</dbReference>
<evidence type="ECO:0000256" key="3">
    <source>
        <dbReference type="ARBA" id="ARBA00011233"/>
    </source>
</evidence>
<dbReference type="InterPro" id="IPR008979">
    <property type="entry name" value="Galactose-bd-like_sf"/>
</dbReference>
<evidence type="ECO:0000256" key="1">
    <source>
        <dbReference type="ARBA" id="ARBA00002219"/>
    </source>
</evidence>
<dbReference type="PROSITE" id="PS50022">
    <property type="entry name" value="FA58C_3"/>
    <property type="match status" value="1"/>
</dbReference>
<dbReference type="PANTHER" id="PTHR45713:SF6">
    <property type="entry name" value="F5_8 TYPE C DOMAIN-CONTAINING PROTEIN"/>
    <property type="match status" value="1"/>
</dbReference>
<protein>
    <submittedName>
        <fullName evidence="10">Discoidin domain-containing protein</fullName>
    </submittedName>
</protein>
<name>A0ABU3BLB8_9FLAO</name>
<dbReference type="Gene3D" id="2.60.120.260">
    <property type="entry name" value="Galactose-binding domain-like"/>
    <property type="match status" value="1"/>
</dbReference>
<evidence type="ECO:0000313" key="10">
    <source>
        <dbReference type="EMBL" id="MDT0622965.1"/>
    </source>
</evidence>
<keyword evidence="7" id="KW-0106">Calcium</keyword>
<dbReference type="InterPro" id="IPR026444">
    <property type="entry name" value="Secre_tail"/>
</dbReference>
<keyword evidence="5" id="KW-0732">Signal</keyword>
<organism evidence="10 11">
    <name type="scientific">Croceitalea vernalis</name>
    <dbReference type="NCBI Taxonomy" id="3075599"/>
    <lineage>
        <taxon>Bacteria</taxon>
        <taxon>Pseudomonadati</taxon>
        <taxon>Bacteroidota</taxon>
        <taxon>Flavobacteriia</taxon>
        <taxon>Flavobacteriales</taxon>
        <taxon>Flavobacteriaceae</taxon>
        <taxon>Croceitalea</taxon>
    </lineage>
</organism>
<dbReference type="RefSeq" id="WP_311388557.1">
    <property type="nucleotide sequence ID" value="NZ_JAVRHU010000011.1"/>
</dbReference>
<feature type="domain" description="F5/8 type C" evidence="9">
    <location>
        <begin position="1"/>
        <end position="139"/>
    </location>
</feature>
<dbReference type="Pfam" id="PF18962">
    <property type="entry name" value="Por_Secre_tail"/>
    <property type="match status" value="1"/>
</dbReference>
<dbReference type="SMART" id="SM00607">
    <property type="entry name" value="FTP"/>
    <property type="match status" value="1"/>
</dbReference>
<evidence type="ECO:0000256" key="4">
    <source>
        <dbReference type="ARBA" id="ARBA00022723"/>
    </source>
</evidence>
<dbReference type="PANTHER" id="PTHR45713">
    <property type="entry name" value="FTP DOMAIN-CONTAINING PROTEIN"/>
    <property type="match status" value="1"/>
</dbReference>
<dbReference type="EMBL" id="JAVRHU010000011">
    <property type="protein sequence ID" value="MDT0622965.1"/>
    <property type="molecule type" value="Genomic_DNA"/>
</dbReference>
<feature type="non-terminal residue" evidence="10">
    <location>
        <position position="1"/>
    </location>
</feature>
<reference evidence="10 11" key="1">
    <citation type="submission" date="2023-09" db="EMBL/GenBank/DDBJ databases">
        <authorList>
            <person name="Rey-Velasco X."/>
        </authorList>
    </citation>
    <scope>NUCLEOTIDE SEQUENCE [LARGE SCALE GENOMIC DNA]</scope>
    <source>
        <strain evidence="10 11">P007</strain>
    </source>
</reference>
<keyword evidence="6" id="KW-0430">Lectin</keyword>